<feature type="region of interest" description="Disordered" evidence="6">
    <location>
        <begin position="566"/>
        <end position="587"/>
    </location>
</feature>
<name>A0A5M8PUJ9_9LECA</name>
<evidence type="ECO:0000313" key="8">
    <source>
        <dbReference type="EMBL" id="KAA6412363.1"/>
    </source>
</evidence>
<dbReference type="PROSITE" id="PS51299">
    <property type="entry name" value="HTH_APSES"/>
    <property type="match status" value="1"/>
</dbReference>
<keyword evidence="2" id="KW-0749">Sporulation</keyword>
<dbReference type="Pfam" id="PF04383">
    <property type="entry name" value="KilA-N"/>
    <property type="match status" value="1"/>
</dbReference>
<sequence length="729" mass="81000">MAPNDDANRIYSATYSNVPVFEFNVEGNHVMRRRADDWINATHILKVADFDKPARTRILEREVQKSVHEKVQGGYGKYQGTWVPLHDGRVLAQRNGVLEKLRPIFDYVPGDRSPPQAPKHTTAASNKPKAPKAAPIRRAPKPKPVPVHRQMSEDQYENISAQLNDDETPDNSTVASESMMDEDDMLQRSQFSGRKRKRVPDSGEQLSILEQQHVMYADELLDYFILSSSDAPLHNIIPPVPPENFQVDRTIDDQRHTALHWGAAMGDIDVVKDLLHRGADPAARNVRGETPLIRAVLFTNNHEKQTMPKLVHLLSGTITIKDYYGGTIFHHAAWTTSSHAKTKCARYYIDVLLNKLSELSPSQEFANFLNTKDKQGDTALHIVARHNSRKCIRAFQGHGVAGDIYNNSNETAEQIIYKHRSQRAERFPIVSSSPIPPDSHPNGLDLIPPPKRTQTYQTQAARSFSETFHPLISSKSTHLAQTMETELLEKTQALAEARRLLATVESDRLHVRNLINDLLNSEDTDPADEERIDAADAAEYAALERELESLIEQEQHATLHALVRTEEEKARPSASSTNAFGAVDDEEGEGDDFAAKVVAARALAEQQAERARLVREVVQKQAEAGMSERGKDYVRLVASGLDVQEGEVEGFVGDLLEELELCKGRGGGFVSSFGEGGCCGGEGGMDREGREGMDWEAVGWDNDGDSLVSRGSRILAEVVVAMSDIHTSL</sequence>
<proteinExistence type="predicted"/>
<evidence type="ECO:0000256" key="2">
    <source>
        <dbReference type="ARBA" id="ARBA00022969"/>
    </source>
</evidence>
<dbReference type="SMART" id="SM00248">
    <property type="entry name" value="ANK"/>
    <property type="match status" value="2"/>
</dbReference>
<dbReference type="GO" id="GO:0001228">
    <property type="term" value="F:DNA-binding transcription activator activity, RNA polymerase II-specific"/>
    <property type="evidence" value="ECO:0007669"/>
    <property type="project" value="UniProtKB-ARBA"/>
</dbReference>
<evidence type="ECO:0000256" key="6">
    <source>
        <dbReference type="SAM" id="MobiDB-lite"/>
    </source>
</evidence>
<evidence type="ECO:0000256" key="3">
    <source>
        <dbReference type="ARBA" id="ARBA00023043"/>
    </source>
</evidence>
<dbReference type="SUPFAM" id="SSF54616">
    <property type="entry name" value="DNA-binding domain of Mlu1-box binding protein MBP1"/>
    <property type="match status" value="1"/>
</dbReference>
<feature type="region of interest" description="Disordered" evidence="6">
    <location>
        <begin position="108"/>
        <end position="203"/>
    </location>
</feature>
<dbReference type="InterPro" id="IPR018004">
    <property type="entry name" value="KilA/APSES_HTH"/>
</dbReference>
<dbReference type="GO" id="GO:0033309">
    <property type="term" value="C:SBF transcription complex"/>
    <property type="evidence" value="ECO:0007669"/>
    <property type="project" value="TreeGrafter"/>
</dbReference>
<dbReference type="InterPro" id="IPR002110">
    <property type="entry name" value="Ankyrin_rpt"/>
</dbReference>
<dbReference type="InterPro" id="IPR003163">
    <property type="entry name" value="Tscrpt_reg_HTH_APSES-type"/>
</dbReference>
<dbReference type="InterPro" id="IPR036887">
    <property type="entry name" value="HTH_APSES_sf"/>
</dbReference>
<evidence type="ECO:0000259" key="7">
    <source>
        <dbReference type="PROSITE" id="PS51299"/>
    </source>
</evidence>
<evidence type="ECO:0000256" key="4">
    <source>
        <dbReference type="ARBA" id="ARBA00023321"/>
    </source>
</evidence>
<dbReference type="OrthoDB" id="6718656at2759"/>
<dbReference type="InterPro" id="IPR051642">
    <property type="entry name" value="SWI6-like"/>
</dbReference>
<dbReference type="FunFam" id="3.10.260.10:FF:000001">
    <property type="entry name" value="APSES transcription factor (MbpA)"/>
    <property type="match status" value="1"/>
</dbReference>
<dbReference type="Gene3D" id="1.25.40.20">
    <property type="entry name" value="Ankyrin repeat-containing domain"/>
    <property type="match status" value="1"/>
</dbReference>
<dbReference type="InterPro" id="IPR036770">
    <property type="entry name" value="Ankyrin_rpt-contain_sf"/>
</dbReference>
<dbReference type="AlphaFoldDB" id="A0A5M8PUJ9"/>
<dbReference type="EMBL" id="VXIT01000005">
    <property type="protein sequence ID" value="KAA6412363.1"/>
    <property type="molecule type" value="Genomic_DNA"/>
</dbReference>
<keyword evidence="4" id="KW-0183">Conidiation</keyword>
<reference evidence="8 9" key="1">
    <citation type="submission" date="2019-09" db="EMBL/GenBank/DDBJ databases">
        <title>The hologenome of the rock-dwelling lichen Lasallia pustulata.</title>
        <authorList>
            <person name="Greshake Tzovaras B."/>
            <person name="Segers F."/>
            <person name="Bicker A."/>
            <person name="Dal Grande F."/>
            <person name="Otte J."/>
            <person name="Hankeln T."/>
            <person name="Schmitt I."/>
            <person name="Ebersberger I."/>
        </authorList>
    </citation>
    <scope>NUCLEOTIDE SEQUENCE [LARGE SCALE GENOMIC DNA]</scope>
    <source>
        <strain evidence="8">A1-1</strain>
    </source>
</reference>
<keyword evidence="1" id="KW-0677">Repeat</keyword>
<feature type="domain" description="HTH APSES-type" evidence="7">
    <location>
        <begin position="10"/>
        <end position="116"/>
    </location>
</feature>
<evidence type="ECO:0000256" key="1">
    <source>
        <dbReference type="ARBA" id="ARBA00022737"/>
    </source>
</evidence>
<dbReference type="GO" id="GO:0048315">
    <property type="term" value="P:conidium formation"/>
    <property type="evidence" value="ECO:0007669"/>
    <property type="project" value="UniProtKB-KW"/>
</dbReference>
<dbReference type="Gene3D" id="3.10.260.10">
    <property type="entry name" value="Transcription regulator HTH, APSES-type DNA-binding domain"/>
    <property type="match status" value="1"/>
</dbReference>
<feature type="compositionally biased region" description="Low complexity" evidence="6">
    <location>
        <begin position="127"/>
        <end position="137"/>
    </location>
</feature>
<accession>A0A5M8PUJ9</accession>
<feature type="repeat" description="ANK" evidence="5">
    <location>
        <begin position="254"/>
        <end position="286"/>
    </location>
</feature>
<organism evidence="8 9">
    <name type="scientific">Lasallia pustulata</name>
    <dbReference type="NCBI Taxonomy" id="136370"/>
    <lineage>
        <taxon>Eukaryota</taxon>
        <taxon>Fungi</taxon>
        <taxon>Dikarya</taxon>
        <taxon>Ascomycota</taxon>
        <taxon>Pezizomycotina</taxon>
        <taxon>Lecanoromycetes</taxon>
        <taxon>OSLEUM clade</taxon>
        <taxon>Umbilicariomycetidae</taxon>
        <taxon>Umbilicariales</taxon>
        <taxon>Umbilicariaceae</taxon>
        <taxon>Lasallia</taxon>
    </lineage>
</organism>
<dbReference type="GO" id="GO:0003677">
    <property type="term" value="F:DNA binding"/>
    <property type="evidence" value="ECO:0007669"/>
    <property type="project" value="InterPro"/>
</dbReference>
<dbReference type="GO" id="GO:0030907">
    <property type="term" value="C:MBF transcription complex"/>
    <property type="evidence" value="ECO:0007669"/>
    <property type="project" value="TreeGrafter"/>
</dbReference>
<evidence type="ECO:0000313" key="9">
    <source>
        <dbReference type="Proteomes" id="UP000324767"/>
    </source>
</evidence>
<comment type="caution">
    <text evidence="8">The sequence shown here is derived from an EMBL/GenBank/DDBJ whole genome shotgun (WGS) entry which is preliminary data.</text>
</comment>
<dbReference type="PROSITE" id="PS50297">
    <property type="entry name" value="ANK_REP_REGION"/>
    <property type="match status" value="1"/>
</dbReference>
<dbReference type="GO" id="GO:0030435">
    <property type="term" value="P:sporulation resulting in formation of a cellular spore"/>
    <property type="evidence" value="ECO:0007669"/>
    <property type="project" value="UniProtKB-KW"/>
</dbReference>
<dbReference type="PANTHER" id="PTHR43828:SF15">
    <property type="entry name" value="TRANSCRIPTION FACTOR MBP1"/>
    <property type="match status" value="1"/>
</dbReference>
<dbReference type="PROSITE" id="PS50088">
    <property type="entry name" value="ANK_REPEAT"/>
    <property type="match status" value="1"/>
</dbReference>
<dbReference type="Pfam" id="PF13637">
    <property type="entry name" value="Ank_4"/>
    <property type="match status" value="1"/>
</dbReference>
<dbReference type="PANTHER" id="PTHR43828">
    <property type="entry name" value="ASPARAGINASE"/>
    <property type="match status" value="1"/>
</dbReference>
<protein>
    <recommendedName>
        <fullName evidence="7">HTH APSES-type domain-containing protein</fullName>
    </recommendedName>
</protein>
<dbReference type="SMART" id="SM01252">
    <property type="entry name" value="KilA-N"/>
    <property type="match status" value="1"/>
</dbReference>
<dbReference type="Proteomes" id="UP000324767">
    <property type="component" value="Unassembled WGS sequence"/>
</dbReference>
<dbReference type="SUPFAM" id="SSF48403">
    <property type="entry name" value="Ankyrin repeat"/>
    <property type="match status" value="1"/>
</dbReference>
<gene>
    <name evidence="8" type="ORF">FRX48_03353</name>
</gene>
<keyword evidence="3 5" id="KW-0040">ANK repeat</keyword>
<evidence type="ECO:0000256" key="5">
    <source>
        <dbReference type="PROSITE-ProRule" id="PRU00023"/>
    </source>
</evidence>